<dbReference type="Proteomes" id="UP000030302">
    <property type="component" value="Chromosome"/>
</dbReference>
<sequence>MNHFNLSDLSPIARWPAALLLAVPLLGGCTVVSVAGSVVGAGVSVGSAAVGVASTVVEGTVKAGSAVVGAVTPD</sequence>
<name>A0A0A1FCV5_9BURK</name>
<reference evidence="2" key="1">
    <citation type="journal article" date="2014" name="Soil Biol. Biochem.">
        <title>Structure and function of bacterial communities in ageing soils: Insights from the Mendocino ecological staircase.</title>
        <authorList>
            <person name="Uroz S."/>
            <person name="Tech J.J."/>
            <person name="Sawaya N.A."/>
            <person name="Frey-Klett P."/>
            <person name="Leveau J.H.J."/>
        </authorList>
    </citation>
    <scope>NUCLEOTIDE SEQUENCE [LARGE SCALE GENOMIC DNA]</scope>
    <source>
        <strain evidence="2">Cal35</strain>
    </source>
</reference>
<dbReference type="RefSeq" id="WP_038487133.1">
    <property type="nucleotide sequence ID" value="NZ_CP009962.1"/>
</dbReference>
<accession>A0A0A1FCV5</accession>
<dbReference type="EMBL" id="CP009962">
    <property type="protein sequence ID" value="AIY40672.1"/>
    <property type="molecule type" value="Genomic_DNA"/>
</dbReference>
<dbReference type="STRING" id="279058.LT85_1514"/>
<dbReference type="KEGG" id="care:LT85_1514"/>
<dbReference type="HOGENOM" id="CLU_2681339_0_0_4"/>
<organism evidence="1 2">
    <name type="scientific">Collimonas arenae</name>
    <dbReference type="NCBI Taxonomy" id="279058"/>
    <lineage>
        <taxon>Bacteria</taxon>
        <taxon>Pseudomonadati</taxon>
        <taxon>Pseudomonadota</taxon>
        <taxon>Betaproteobacteria</taxon>
        <taxon>Burkholderiales</taxon>
        <taxon>Oxalobacteraceae</taxon>
        <taxon>Collimonas</taxon>
    </lineage>
</organism>
<protein>
    <submittedName>
        <fullName evidence="1">Uncharacterized protein</fullName>
    </submittedName>
</protein>
<gene>
    <name evidence="1" type="ORF">LT85_1514</name>
</gene>
<evidence type="ECO:0000313" key="1">
    <source>
        <dbReference type="EMBL" id="AIY40672.1"/>
    </source>
</evidence>
<dbReference type="AlphaFoldDB" id="A0A0A1FCV5"/>
<proteinExistence type="predicted"/>
<evidence type="ECO:0000313" key="2">
    <source>
        <dbReference type="Proteomes" id="UP000030302"/>
    </source>
</evidence>
<keyword evidence="2" id="KW-1185">Reference proteome</keyword>